<dbReference type="AlphaFoldDB" id="A0A9N8YUR2"/>
<gene>
    <name evidence="1" type="ORF">CPELLU_LOCUS289</name>
</gene>
<accession>A0A9N8YUR2</accession>
<organism evidence="1 2">
    <name type="scientific">Cetraspora pellucida</name>
    <dbReference type="NCBI Taxonomy" id="1433469"/>
    <lineage>
        <taxon>Eukaryota</taxon>
        <taxon>Fungi</taxon>
        <taxon>Fungi incertae sedis</taxon>
        <taxon>Mucoromycota</taxon>
        <taxon>Glomeromycotina</taxon>
        <taxon>Glomeromycetes</taxon>
        <taxon>Diversisporales</taxon>
        <taxon>Gigasporaceae</taxon>
        <taxon>Cetraspora</taxon>
    </lineage>
</organism>
<proteinExistence type="predicted"/>
<name>A0A9N8YUR2_9GLOM</name>
<evidence type="ECO:0000313" key="1">
    <source>
        <dbReference type="EMBL" id="CAG8453901.1"/>
    </source>
</evidence>
<dbReference type="OrthoDB" id="10434892at2759"/>
<sequence length="148" mass="17689">MNQFKDPKTEELLRHIQDEMKKSLQNVQSPELVFEIFDMDMQDIETQDIETKKIWNNILDETSVLLAIMSYLSPKDLFNFIHLELENDQNFSSDLFSAIYSVDIEQLQERYIDFEIPAHSAIFYIVFFFQNDVTITYKEYTKISSHLR</sequence>
<comment type="caution">
    <text evidence="1">The sequence shown here is derived from an EMBL/GenBank/DDBJ whole genome shotgun (WGS) entry which is preliminary data.</text>
</comment>
<dbReference type="EMBL" id="CAJVQA010000067">
    <property type="protein sequence ID" value="CAG8453901.1"/>
    <property type="molecule type" value="Genomic_DNA"/>
</dbReference>
<keyword evidence="2" id="KW-1185">Reference proteome</keyword>
<dbReference type="Proteomes" id="UP000789759">
    <property type="component" value="Unassembled WGS sequence"/>
</dbReference>
<evidence type="ECO:0000313" key="2">
    <source>
        <dbReference type="Proteomes" id="UP000789759"/>
    </source>
</evidence>
<protein>
    <submittedName>
        <fullName evidence="1">5977_t:CDS:1</fullName>
    </submittedName>
</protein>
<reference evidence="1" key="1">
    <citation type="submission" date="2021-06" db="EMBL/GenBank/DDBJ databases">
        <authorList>
            <person name="Kallberg Y."/>
            <person name="Tangrot J."/>
            <person name="Rosling A."/>
        </authorList>
    </citation>
    <scope>NUCLEOTIDE SEQUENCE</scope>
    <source>
        <strain evidence="1">FL966</strain>
    </source>
</reference>